<gene>
    <name evidence="1" type="ORF">LVIROSA_LOCUS39680</name>
</gene>
<dbReference type="AlphaFoldDB" id="A0AAU9PXU8"/>
<evidence type="ECO:0000313" key="1">
    <source>
        <dbReference type="EMBL" id="CAH1454506.1"/>
    </source>
</evidence>
<reference evidence="1 2" key="1">
    <citation type="submission" date="2022-01" db="EMBL/GenBank/DDBJ databases">
        <authorList>
            <person name="Xiong W."/>
            <person name="Schranz E."/>
        </authorList>
    </citation>
    <scope>NUCLEOTIDE SEQUENCE [LARGE SCALE GENOMIC DNA]</scope>
</reference>
<organism evidence="1 2">
    <name type="scientific">Lactuca virosa</name>
    <dbReference type="NCBI Taxonomy" id="75947"/>
    <lineage>
        <taxon>Eukaryota</taxon>
        <taxon>Viridiplantae</taxon>
        <taxon>Streptophyta</taxon>
        <taxon>Embryophyta</taxon>
        <taxon>Tracheophyta</taxon>
        <taxon>Spermatophyta</taxon>
        <taxon>Magnoliopsida</taxon>
        <taxon>eudicotyledons</taxon>
        <taxon>Gunneridae</taxon>
        <taxon>Pentapetalae</taxon>
        <taxon>asterids</taxon>
        <taxon>campanulids</taxon>
        <taxon>Asterales</taxon>
        <taxon>Asteraceae</taxon>
        <taxon>Cichorioideae</taxon>
        <taxon>Cichorieae</taxon>
        <taxon>Lactucinae</taxon>
        <taxon>Lactuca</taxon>
    </lineage>
</organism>
<accession>A0AAU9PXU8</accession>
<dbReference type="EMBL" id="CAKMRJ010005745">
    <property type="protein sequence ID" value="CAH1454506.1"/>
    <property type="molecule type" value="Genomic_DNA"/>
</dbReference>
<proteinExistence type="predicted"/>
<comment type="caution">
    <text evidence="1">The sequence shown here is derived from an EMBL/GenBank/DDBJ whole genome shotgun (WGS) entry which is preliminary data.</text>
</comment>
<sequence length="81" mass="9010">MADSGPQGKSISYQILLLGLLDLSMSGTNISNIVLRFMQEEESEVSITMNEVVDDDDVVAREEKEEEEEDENVVIVAVCLF</sequence>
<protein>
    <submittedName>
        <fullName evidence="1">Uncharacterized protein</fullName>
    </submittedName>
</protein>
<evidence type="ECO:0000313" key="2">
    <source>
        <dbReference type="Proteomes" id="UP001157418"/>
    </source>
</evidence>
<name>A0AAU9PXU8_9ASTR</name>
<keyword evidence="2" id="KW-1185">Reference proteome</keyword>
<dbReference type="Proteomes" id="UP001157418">
    <property type="component" value="Unassembled WGS sequence"/>
</dbReference>